<evidence type="ECO:0000313" key="2">
    <source>
        <dbReference type="EMBL" id="KAL0361752.1"/>
    </source>
</evidence>
<evidence type="ECO:0000256" key="1">
    <source>
        <dbReference type="SAM" id="Phobius"/>
    </source>
</evidence>
<proteinExistence type="predicted"/>
<comment type="caution">
    <text evidence="2">The sequence shown here is derived from an EMBL/GenBank/DDBJ whole genome shotgun (WGS) entry which is preliminary data.</text>
</comment>
<name>A0AAW2Q204_SESRA</name>
<keyword evidence="1" id="KW-1133">Transmembrane helix</keyword>
<dbReference type="AlphaFoldDB" id="A0AAW2Q204"/>
<accession>A0AAW2Q204</accession>
<dbReference type="EMBL" id="JACGWJ010000016">
    <property type="protein sequence ID" value="KAL0361752.1"/>
    <property type="molecule type" value="Genomic_DNA"/>
</dbReference>
<feature type="transmembrane region" description="Helical" evidence="1">
    <location>
        <begin position="108"/>
        <end position="134"/>
    </location>
</feature>
<gene>
    <name evidence="2" type="ORF">Sradi_3859700</name>
</gene>
<protein>
    <submittedName>
        <fullName evidence="2">Uncharacterized protein</fullName>
    </submittedName>
</protein>
<sequence length="136" mass="15132">MYDSPPAVPFWLSDRSFNLSCLLNKLNERPYDCRELAEERLLSYFGLSPRTVPLQEPLDIMFGKHLRDEHRAATIPPATKSSRGPHLPEINGGSVLLLPWLGPPPRNLGLALLLCLLVTGLALLPLHHLLLLLLGT</sequence>
<reference evidence="2" key="2">
    <citation type="journal article" date="2024" name="Plant">
        <title>Genomic evolution and insights into agronomic trait innovations of Sesamum species.</title>
        <authorList>
            <person name="Miao H."/>
            <person name="Wang L."/>
            <person name="Qu L."/>
            <person name="Liu H."/>
            <person name="Sun Y."/>
            <person name="Le M."/>
            <person name="Wang Q."/>
            <person name="Wei S."/>
            <person name="Zheng Y."/>
            <person name="Lin W."/>
            <person name="Duan Y."/>
            <person name="Cao H."/>
            <person name="Xiong S."/>
            <person name="Wang X."/>
            <person name="Wei L."/>
            <person name="Li C."/>
            <person name="Ma Q."/>
            <person name="Ju M."/>
            <person name="Zhao R."/>
            <person name="Li G."/>
            <person name="Mu C."/>
            <person name="Tian Q."/>
            <person name="Mei H."/>
            <person name="Zhang T."/>
            <person name="Gao T."/>
            <person name="Zhang H."/>
        </authorList>
    </citation>
    <scope>NUCLEOTIDE SEQUENCE</scope>
    <source>
        <strain evidence="2">G02</strain>
    </source>
</reference>
<keyword evidence="1" id="KW-0472">Membrane</keyword>
<reference evidence="2" key="1">
    <citation type="submission" date="2020-06" db="EMBL/GenBank/DDBJ databases">
        <authorList>
            <person name="Li T."/>
            <person name="Hu X."/>
            <person name="Zhang T."/>
            <person name="Song X."/>
            <person name="Zhang H."/>
            <person name="Dai N."/>
            <person name="Sheng W."/>
            <person name="Hou X."/>
            <person name="Wei L."/>
        </authorList>
    </citation>
    <scope>NUCLEOTIDE SEQUENCE</scope>
    <source>
        <strain evidence="2">G02</strain>
        <tissue evidence="2">Leaf</tissue>
    </source>
</reference>
<organism evidence="2">
    <name type="scientific">Sesamum radiatum</name>
    <name type="common">Black benniseed</name>
    <dbReference type="NCBI Taxonomy" id="300843"/>
    <lineage>
        <taxon>Eukaryota</taxon>
        <taxon>Viridiplantae</taxon>
        <taxon>Streptophyta</taxon>
        <taxon>Embryophyta</taxon>
        <taxon>Tracheophyta</taxon>
        <taxon>Spermatophyta</taxon>
        <taxon>Magnoliopsida</taxon>
        <taxon>eudicotyledons</taxon>
        <taxon>Gunneridae</taxon>
        <taxon>Pentapetalae</taxon>
        <taxon>asterids</taxon>
        <taxon>lamiids</taxon>
        <taxon>Lamiales</taxon>
        <taxon>Pedaliaceae</taxon>
        <taxon>Sesamum</taxon>
    </lineage>
</organism>
<keyword evidence="1" id="KW-0812">Transmembrane</keyword>